<proteinExistence type="predicted"/>
<feature type="compositionally biased region" description="Gly residues" evidence="1">
    <location>
        <begin position="30"/>
        <end position="39"/>
    </location>
</feature>
<keyword evidence="3" id="KW-1185">Reference proteome</keyword>
<evidence type="ECO:0000256" key="1">
    <source>
        <dbReference type="SAM" id="MobiDB-lite"/>
    </source>
</evidence>
<accession>A0A918ULY0</accession>
<gene>
    <name evidence="2" type="ORF">GCM10010365_44880</name>
</gene>
<name>A0A918ULY0_9ACTN</name>
<reference evidence="2" key="1">
    <citation type="journal article" date="2014" name="Int. J. Syst. Evol. Microbiol.">
        <title>Complete genome sequence of Corynebacterium casei LMG S-19264T (=DSM 44701T), isolated from a smear-ripened cheese.</title>
        <authorList>
            <consortium name="US DOE Joint Genome Institute (JGI-PGF)"/>
            <person name="Walter F."/>
            <person name="Albersmeier A."/>
            <person name="Kalinowski J."/>
            <person name="Ruckert C."/>
        </authorList>
    </citation>
    <scope>NUCLEOTIDE SEQUENCE</scope>
    <source>
        <strain evidence="2">JCM 4815</strain>
    </source>
</reference>
<reference evidence="2" key="2">
    <citation type="submission" date="2020-09" db="EMBL/GenBank/DDBJ databases">
        <authorList>
            <person name="Sun Q."/>
            <person name="Ohkuma M."/>
        </authorList>
    </citation>
    <scope>NUCLEOTIDE SEQUENCE</scope>
    <source>
        <strain evidence="2">JCM 4815</strain>
    </source>
</reference>
<dbReference type="EMBL" id="BMVW01000009">
    <property type="protein sequence ID" value="GGZ19681.1"/>
    <property type="molecule type" value="Genomic_DNA"/>
</dbReference>
<feature type="region of interest" description="Disordered" evidence="1">
    <location>
        <begin position="1"/>
        <end position="52"/>
    </location>
</feature>
<sequence length="52" mass="5113">MGMGMGILTGVAVLSDRPPRTADLGEEDSGGGLLAGPHGGDGHDESLVPALQ</sequence>
<organism evidence="2 3">
    <name type="scientific">Streptomyces poonensis</name>
    <dbReference type="NCBI Taxonomy" id="68255"/>
    <lineage>
        <taxon>Bacteria</taxon>
        <taxon>Bacillati</taxon>
        <taxon>Actinomycetota</taxon>
        <taxon>Actinomycetes</taxon>
        <taxon>Kitasatosporales</taxon>
        <taxon>Streptomycetaceae</taxon>
        <taxon>Streptomyces</taxon>
    </lineage>
</organism>
<evidence type="ECO:0000313" key="2">
    <source>
        <dbReference type="EMBL" id="GGZ19681.1"/>
    </source>
</evidence>
<dbReference type="AlphaFoldDB" id="A0A918ULY0"/>
<protein>
    <submittedName>
        <fullName evidence="2">Uncharacterized protein</fullName>
    </submittedName>
</protein>
<comment type="caution">
    <text evidence="2">The sequence shown here is derived from an EMBL/GenBank/DDBJ whole genome shotgun (WGS) entry which is preliminary data.</text>
</comment>
<dbReference type="Proteomes" id="UP000622166">
    <property type="component" value="Unassembled WGS sequence"/>
</dbReference>
<evidence type="ECO:0000313" key="3">
    <source>
        <dbReference type="Proteomes" id="UP000622166"/>
    </source>
</evidence>